<dbReference type="Pfam" id="PF05225">
    <property type="entry name" value="HTH_psq"/>
    <property type="match status" value="1"/>
</dbReference>
<evidence type="ECO:0000256" key="1">
    <source>
        <dbReference type="ARBA" id="ARBA00004123"/>
    </source>
</evidence>
<keyword evidence="3" id="KW-0539">Nucleus</keyword>
<evidence type="ECO:0000313" key="6">
    <source>
        <dbReference type="Proteomes" id="UP001314205"/>
    </source>
</evidence>
<accession>A0AAV1KPS8</accession>
<dbReference type="Pfam" id="PF03184">
    <property type="entry name" value="DDE_1"/>
    <property type="match status" value="1"/>
</dbReference>
<dbReference type="InterPro" id="IPR006600">
    <property type="entry name" value="HTH_CenpB_DNA-bd_dom"/>
</dbReference>
<comment type="caution">
    <text evidence="5">The sequence shown here is derived from an EMBL/GenBank/DDBJ whole genome shotgun (WGS) entry which is preliminary data.</text>
</comment>
<protein>
    <recommendedName>
        <fullName evidence="4">HTH CENPB-type domain-containing protein</fullName>
    </recommendedName>
</protein>
<name>A0AAV1KPS8_9NEOP</name>
<keyword evidence="2" id="KW-0238">DNA-binding</keyword>
<dbReference type="GO" id="GO:0005634">
    <property type="term" value="C:nucleus"/>
    <property type="evidence" value="ECO:0007669"/>
    <property type="project" value="UniProtKB-SubCell"/>
</dbReference>
<reference evidence="5 6" key="1">
    <citation type="submission" date="2023-11" db="EMBL/GenBank/DDBJ databases">
        <authorList>
            <person name="Hedman E."/>
            <person name="Englund M."/>
            <person name="Stromberg M."/>
            <person name="Nyberg Akerstrom W."/>
            <person name="Nylinder S."/>
            <person name="Jareborg N."/>
            <person name="Kallberg Y."/>
            <person name="Kronander E."/>
        </authorList>
    </citation>
    <scope>NUCLEOTIDE SEQUENCE [LARGE SCALE GENOMIC DNA]</scope>
</reference>
<gene>
    <name evidence="5" type="ORF">PARMNEM_LOCUS5904</name>
</gene>
<dbReference type="EMBL" id="CAVLGL010000068">
    <property type="protein sequence ID" value="CAK1584718.1"/>
    <property type="molecule type" value="Genomic_DNA"/>
</dbReference>
<dbReference type="PANTHER" id="PTHR19303">
    <property type="entry name" value="TRANSPOSON"/>
    <property type="match status" value="1"/>
</dbReference>
<sequence length="450" mass="51040">MPKAPKLKYTPENLEEAIAELQNNEKRLSDRQICQKHGVPRTTLRVYKHKPGHKTSLGPSPILTLEEAILEDWIISSARKGFPKNKDNILDSVQKFLIDNPRPNPFLNNRPGIGWLKAFLKRHPRLSIRTSEGVTKASSCVSEKDIRGCFDEIRQYAEEKGLTEILNQPNRVFNADETNFRICQSTGLVVAEKGSKNVYNIENSNAKESITALLMSSAAGGICCPFIVYPYQRLPEKICESLPEEWGIGKSENGWMTAEVFYEFIANVFHPYLVSKSVEFPVILYVDGHKTHLNYHLSQLCTHLKIELIALYPNATRIIQPTDVSAFRLLKVGWRKYLKKRQLLNQNKGITKQNFAHILNEVLAASLRPDILVIRRNGFKACGICPFDPNAINYSKYLGKNTVRHKDASNELSDTATITFKSFKTIVGSSLCNRFQDESFSTTETHLNVK</sequence>
<proteinExistence type="predicted"/>
<dbReference type="GO" id="GO:0003677">
    <property type="term" value="F:DNA binding"/>
    <property type="evidence" value="ECO:0007669"/>
    <property type="project" value="UniProtKB-KW"/>
</dbReference>
<dbReference type="Proteomes" id="UP001314205">
    <property type="component" value="Unassembled WGS sequence"/>
</dbReference>
<evidence type="ECO:0000313" key="5">
    <source>
        <dbReference type="EMBL" id="CAK1584718.1"/>
    </source>
</evidence>
<dbReference type="InterPro" id="IPR007889">
    <property type="entry name" value="HTH_Psq"/>
</dbReference>
<keyword evidence="6" id="KW-1185">Reference proteome</keyword>
<feature type="domain" description="HTH CENPB-type" evidence="4">
    <location>
        <begin position="54"/>
        <end position="129"/>
    </location>
</feature>
<dbReference type="InterPro" id="IPR004875">
    <property type="entry name" value="DDE_SF_endonuclease_dom"/>
</dbReference>
<evidence type="ECO:0000259" key="4">
    <source>
        <dbReference type="PROSITE" id="PS51253"/>
    </source>
</evidence>
<organism evidence="5 6">
    <name type="scientific">Parnassius mnemosyne</name>
    <name type="common">clouded apollo</name>
    <dbReference type="NCBI Taxonomy" id="213953"/>
    <lineage>
        <taxon>Eukaryota</taxon>
        <taxon>Metazoa</taxon>
        <taxon>Ecdysozoa</taxon>
        <taxon>Arthropoda</taxon>
        <taxon>Hexapoda</taxon>
        <taxon>Insecta</taxon>
        <taxon>Pterygota</taxon>
        <taxon>Neoptera</taxon>
        <taxon>Endopterygota</taxon>
        <taxon>Lepidoptera</taxon>
        <taxon>Glossata</taxon>
        <taxon>Ditrysia</taxon>
        <taxon>Papilionoidea</taxon>
        <taxon>Papilionidae</taxon>
        <taxon>Parnassiinae</taxon>
        <taxon>Parnassini</taxon>
        <taxon>Parnassius</taxon>
        <taxon>Driopa</taxon>
    </lineage>
</organism>
<dbReference type="SUPFAM" id="SSF46689">
    <property type="entry name" value="Homeodomain-like"/>
    <property type="match status" value="1"/>
</dbReference>
<dbReference type="PANTHER" id="PTHR19303:SF74">
    <property type="entry name" value="POGO TRANSPOSABLE ELEMENT WITH KRAB DOMAIN"/>
    <property type="match status" value="1"/>
</dbReference>
<dbReference type="InterPro" id="IPR050863">
    <property type="entry name" value="CenT-Element_Derived"/>
</dbReference>
<evidence type="ECO:0000256" key="3">
    <source>
        <dbReference type="ARBA" id="ARBA00023242"/>
    </source>
</evidence>
<evidence type="ECO:0000256" key="2">
    <source>
        <dbReference type="ARBA" id="ARBA00023125"/>
    </source>
</evidence>
<dbReference type="PROSITE" id="PS51253">
    <property type="entry name" value="HTH_CENPB"/>
    <property type="match status" value="1"/>
</dbReference>
<dbReference type="AlphaFoldDB" id="A0AAV1KPS8"/>
<dbReference type="InterPro" id="IPR009057">
    <property type="entry name" value="Homeodomain-like_sf"/>
</dbReference>
<comment type="subcellular location">
    <subcellularLocation>
        <location evidence="1">Nucleus</location>
    </subcellularLocation>
</comment>